<evidence type="ECO:0000313" key="2">
    <source>
        <dbReference type="EMBL" id="KAK4149905.1"/>
    </source>
</evidence>
<name>A0AAN6VEM3_9PEZI</name>
<keyword evidence="3" id="KW-1185">Reference proteome</keyword>
<comment type="caution">
    <text evidence="2">The sequence shown here is derived from an EMBL/GenBank/DDBJ whole genome shotgun (WGS) entry which is preliminary data.</text>
</comment>
<organism evidence="2 3">
    <name type="scientific">Chaetomidium leptoderma</name>
    <dbReference type="NCBI Taxonomy" id="669021"/>
    <lineage>
        <taxon>Eukaryota</taxon>
        <taxon>Fungi</taxon>
        <taxon>Dikarya</taxon>
        <taxon>Ascomycota</taxon>
        <taxon>Pezizomycotina</taxon>
        <taxon>Sordariomycetes</taxon>
        <taxon>Sordariomycetidae</taxon>
        <taxon>Sordariales</taxon>
        <taxon>Chaetomiaceae</taxon>
        <taxon>Chaetomidium</taxon>
    </lineage>
</organism>
<dbReference type="Proteomes" id="UP001302745">
    <property type="component" value="Unassembled WGS sequence"/>
</dbReference>
<dbReference type="EMBL" id="MU857113">
    <property type="protein sequence ID" value="KAK4149905.1"/>
    <property type="molecule type" value="Genomic_DNA"/>
</dbReference>
<reference evidence="2" key="2">
    <citation type="submission" date="2023-05" db="EMBL/GenBank/DDBJ databases">
        <authorList>
            <consortium name="Lawrence Berkeley National Laboratory"/>
            <person name="Steindorff A."/>
            <person name="Hensen N."/>
            <person name="Bonometti L."/>
            <person name="Westerberg I."/>
            <person name="Brannstrom I.O."/>
            <person name="Guillou S."/>
            <person name="Cros-Aarteil S."/>
            <person name="Calhoun S."/>
            <person name="Haridas S."/>
            <person name="Kuo A."/>
            <person name="Mondo S."/>
            <person name="Pangilinan J."/>
            <person name="Riley R."/>
            <person name="Labutti K."/>
            <person name="Andreopoulos B."/>
            <person name="Lipzen A."/>
            <person name="Chen C."/>
            <person name="Yanf M."/>
            <person name="Daum C."/>
            <person name="Ng V."/>
            <person name="Clum A."/>
            <person name="Ohm R."/>
            <person name="Martin F."/>
            <person name="Silar P."/>
            <person name="Natvig D."/>
            <person name="Lalanne C."/>
            <person name="Gautier V."/>
            <person name="Ament-Velasquez S.L."/>
            <person name="Kruys A."/>
            <person name="Hutchinson M.I."/>
            <person name="Powell A.J."/>
            <person name="Barry K."/>
            <person name="Miller A.N."/>
            <person name="Grigoriev I.V."/>
            <person name="Debuchy R."/>
            <person name="Gladieux P."/>
            <person name="Thoren M.H."/>
            <person name="Johannesson H."/>
        </authorList>
    </citation>
    <scope>NUCLEOTIDE SEQUENCE</scope>
    <source>
        <strain evidence="2">CBS 538.74</strain>
    </source>
</reference>
<proteinExistence type="predicted"/>
<feature type="region of interest" description="Disordered" evidence="1">
    <location>
        <begin position="61"/>
        <end position="102"/>
    </location>
</feature>
<sequence>MAGCFKALRFWRKKNRADDAAYKNEKPRAAFPNPEKPPLEVQHVVRVAGAFRSVPVRPTVNPAFHDGTKWKDEGDVSDPEEVARRKKAEQEEQDRLDFFQMM</sequence>
<reference evidence="2" key="1">
    <citation type="journal article" date="2023" name="Mol. Phylogenet. Evol.">
        <title>Genome-scale phylogeny and comparative genomics of the fungal order Sordariales.</title>
        <authorList>
            <person name="Hensen N."/>
            <person name="Bonometti L."/>
            <person name="Westerberg I."/>
            <person name="Brannstrom I.O."/>
            <person name="Guillou S."/>
            <person name="Cros-Aarteil S."/>
            <person name="Calhoun S."/>
            <person name="Haridas S."/>
            <person name="Kuo A."/>
            <person name="Mondo S."/>
            <person name="Pangilinan J."/>
            <person name="Riley R."/>
            <person name="LaButti K."/>
            <person name="Andreopoulos B."/>
            <person name="Lipzen A."/>
            <person name="Chen C."/>
            <person name="Yan M."/>
            <person name="Daum C."/>
            <person name="Ng V."/>
            <person name="Clum A."/>
            <person name="Steindorff A."/>
            <person name="Ohm R.A."/>
            <person name="Martin F."/>
            <person name="Silar P."/>
            <person name="Natvig D.O."/>
            <person name="Lalanne C."/>
            <person name="Gautier V."/>
            <person name="Ament-Velasquez S.L."/>
            <person name="Kruys A."/>
            <person name="Hutchinson M.I."/>
            <person name="Powell A.J."/>
            <person name="Barry K."/>
            <person name="Miller A.N."/>
            <person name="Grigoriev I.V."/>
            <person name="Debuchy R."/>
            <person name="Gladieux P."/>
            <person name="Hiltunen Thoren M."/>
            <person name="Johannesson H."/>
        </authorList>
    </citation>
    <scope>NUCLEOTIDE SEQUENCE</scope>
    <source>
        <strain evidence="2">CBS 538.74</strain>
    </source>
</reference>
<feature type="compositionally biased region" description="Basic and acidic residues" evidence="1">
    <location>
        <begin position="88"/>
        <end position="102"/>
    </location>
</feature>
<accession>A0AAN6VEM3</accession>
<evidence type="ECO:0000313" key="3">
    <source>
        <dbReference type="Proteomes" id="UP001302745"/>
    </source>
</evidence>
<protein>
    <submittedName>
        <fullName evidence="2">Uncharacterized protein</fullName>
    </submittedName>
</protein>
<gene>
    <name evidence="2" type="ORF">C8A00DRAFT_37490</name>
</gene>
<evidence type="ECO:0000256" key="1">
    <source>
        <dbReference type="SAM" id="MobiDB-lite"/>
    </source>
</evidence>
<dbReference type="AlphaFoldDB" id="A0AAN6VEM3"/>